<proteinExistence type="predicted"/>
<evidence type="ECO:0000256" key="1">
    <source>
        <dbReference type="SAM" id="SignalP"/>
    </source>
</evidence>
<evidence type="ECO:0000313" key="3">
    <source>
        <dbReference type="Proteomes" id="UP000321204"/>
    </source>
</evidence>
<gene>
    <name evidence="2" type="ORF">FSB75_17860</name>
</gene>
<dbReference type="Proteomes" id="UP000321204">
    <property type="component" value="Chromosome"/>
</dbReference>
<keyword evidence="3" id="KW-1185">Reference proteome</keyword>
<keyword evidence="1" id="KW-0732">Signal</keyword>
<dbReference type="KEGG" id="fgg:FSB75_17860"/>
<evidence type="ECO:0000313" key="2">
    <source>
        <dbReference type="EMBL" id="QEC57689.1"/>
    </source>
</evidence>
<dbReference type="AlphaFoldDB" id="A0A5B8UN93"/>
<sequence length="114" mass="11870">MKKVLIPFASLFVCAIALVSWKNASTRDNGAFIANDFTCGLIDGDGNFAFADASHTVITSSGNSVLKCSATVPNSTGKAVNYNDFLCGTFIGLTTDSHETVSASGQATLTCKVH</sequence>
<feature type="chain" id="PRO_5022850306" evidence="1">
    <location>
        <begin position="25"/>
        <end position="114"/>
    </location>
</feature>
<accession>A0A5B8UN93</accession>
<dbReference type="EMBL" id="CP042433">
    <property type="protein sequence ID" value="QEC57689.1"/>
    <property type="molecule type" value="Genomic_DNA"/>
</dbReference>
<feature type="signal peptide" evidence="1">
    <location>
        <begin position="1"/>
        <end position="24"/>
    </location>
</feature>
<reference evidence="2 3" key="1">
    <citation type="journal article" date="2015" name="Int. J. Syst. Evol. Microbiol.">
        <title>Flavisolibacter ginsenosidimutans sp. nov., with ginsenoside-converting activity isolated from soil used for cultivating ginseng.</title>
        <authorList>
            <person name="Zhao Y."/>
            <person name="Liu Q."/>
            <person name="Kang M.S."/>
            <person name="Jin F."/>
            <person name="Yu H."/>
            <person name="Im W.T."/>
        </authorList>
    </citation>
    <scope>NUCLEOTIDE SEQUENCE [LARGE SCALE GENOMIC DNA]</scope>
    <source>
        <strain evidence="2 3">Gsoil 636</strain>
    </source>
</reference>
<protein>
    <submittedName>
        <fullName evidence="2">Uncharacterized protein</fullName>
    </submittedName>
</protein>
<name>A0A5B8UN93_9BACT</name>
<dbReference type="OrthoDB" id="1551299at2"/>
<dbReference type="RefSeq" id="WP_146790274.1">
    <property type="nucleotide sequence ID" value="NZ_BAABIO010000003.1"/>
</dbReference>
<organism evidence="2 3">
    <name type="scientific">Flavisolibacter ginsenosidimutans</name>
    <dbReference type="NCBI Taxonomy" id="661481"/>
    <lineage>
        <taxon>Bacteria</taxon>
        <taxon>Pseudomonadati</taxon>
        <taxon>Bacteroidota</taxon>
        <taxon>Chitinophagia</taxon>
        <taxon>Chitinophagales</taxon>
        <taxon>Chitinophagaceae</taxon>
        <taxon>Flavisolibacter</taxon>
    </lineage>
</organism>